<name>A0A8K0GPD7_IGNLU</name>
<evidence type="ECO:0000256" key="1">
    <source>
        <dbReference type="ARBA" id="ARBA00001933"/>
    </source>
</evidence>
<comment type="cofactor">
    <cofactor evidence="1">
        <name>pyridoxal 5'-phosphate</name>
        <dbReference type="ChEBI" id="CHEBI:597326"/>
    </cofactor>
</comment>
<dbReference type="PANTHER" id="PTHR11751:SF29">
    <property type="entry name" value="ALANINE TRANSAMINASE"/>
    <property type="match status" value="1"/>
</dbReference>
<comment type="caution">
    <text evidence="10">The sequence shown here is derived from an EMBL/GenBank/DDBJ whole genome shotgun (WGS) entry which is preliminary data.</text>
</comment>
<dbReference type="Gene3D" id="3.90.1150.10">
    <property type="entry name" value="Aspartate Aminotransferase, domain 1"/>
    <property type="match status" value="1"/>
</dbReference>
<comment type="pathway">
    <text evidence="6">Amino-acid degradation; L-alanine degradation via transaminase pathway; pyruvate from L-alanine: step 1/1.</text>
</comment>
<evidence type="ECO:0000256" key="8">
    <source>
        <dbReference type="ARBA" id="ARBA00026106"/>
    </source>
</evidence>
<reference evidence="10" key="1">
    <citation type="submission" date="2019-08" db="EMBL/GenBank/DDBJ databases">
        <title>The genome of the North American firefly Photinus pyralis.</title>
        <authorList>
            <consortium name="Photinus pyralis genome working group"/>
            <person name="Fallon T.R."/>
            <person name="Sander Lower S.E."/>
            <person name="Weng J.-K."/>
        </authorList>
    </citation>
    <scope>NUCLEOTIDE SEQUENCE</scope>
    <source>
        <strain evidence="10">TRF0915ILg1</strain>
        <tissue evidence="10">Whole body</tissue>
    </source>
</reference>
<dbReference type="OrthoDB" id="1732682at2759"/>
<proteinExistence type="inferred from homology"/>
<dbReference type="InterPro" id="IPR015422">
    <property type="entry name" value="PyrdxlP-dep_Trfase_small"/>
</dbReference>
<sequence length="170" mass="19220">MPAISHLKSFQNRFIGLQLPAFVRTTATEHKHFLTLDNINPNVTRMKDPVRGSLVARAAQLEKEFKNGVKKPFKEIINLDISDCQAMGQPPMTFIRQVISIVFYPPLLDDPRFPDDAKQRARTILKACRGGSIGSYTDEIGIEIIRKHAAKFIEKRDGIPCNWEDITLCG</sequence>
<evidence type="ECO:0000313" key="10">
    <source>
        <dbReference type="EMBL" id="KAF2904903.1"/>
    </source>
</evidence>
<keyword evidence="5" id="KW-0663">Pyridoxal phosphate</keyword>
<dbReference type="PANTHER" id="PTHR11751">
    <property type="entry name" value="ALANINE AMINOTRANSFERASE"/>
    <property type="match status" value="1"/>
</dbReference>
<evidence type="ECO:0000256" key="5">
    <source>
        <dbReference type="ARBA" id="ARBA00022898"/>
    </source>
</evidence>
<keyword evidence="3" id="KW-0032">Aminotransferase</keyword>
<organism evidence="10 11">
    <name type="scientific">Ignelater luminosus</name>
    <name type="common">Cucubano</name>
    <name type="synonym">Pyrophorus luminosus</name>
    <dbReference type="NCBI Taxonomy" id="2038154"/>
    <lineage>
        <taxon>Eukaryota</taxon>
        <taxon>Metazoa</taxon>
        <taxon>Ecdysozoa</taxon>
        <taxon>Arthropoda</taxon>
        <taxon>Hexapoda</taxon>
        <taxon>Insecta</taxon>
        <taxon>Pterygota</taxon>
        <taxon>Neoptera</taxon>
        <taxon>Endopterygota</taxon>
        <taxon>Coleoptera</taxon>
        <taxon>Polyphaga</taxon>
        <taxon>Elateriformia</taxon>
        <taxon>Elateroidea</taxon>
        <taxon>Elateridae</taxon>
        <taxon>Agrypninae</taxon>
        <taxon>Pyrophorini</taxon>
        <taxon>Ignelater</taxon>
    </lineage>
</organism>
<dbReference type="AlphaFoldDB" id="A0A8K0GPD7"/>
<evidence type="ECO:0000256" key="3">
    <source>
        <dbReference type="ARBA" id="ARBA00022576"/>
    </source>
</evidence>
<dbReference type="EMBL" id="VTPC01000653">
    <property type="protein sequence ID" value="KAF2904903.1"/>
    <property type="molecule type" value="Genomic_DNA"/>
</dbReference>
<evidence type="ECO:0000256" key="4">
    <source>
        <dbReference type="ARBA" id="ARBA00022679"/>
    </source>
</evidence>
<accession>A0A8K0GPD7</accession>
<protein>
    <recommendedName>
        <fullName evidence="8">alanine transaminase</fullName>
        <ecNumber evidence="8">2.6.1.2</ecNumber>
    </recommendedName>
</protein>
<comment type="subunit">
    <text evidence="2">Homodimer.</text>
</comment>
<evidence type="ECO:0000256" key="6">
    <source>
        <dbReference type="ARBA" id="ARBA00025708"/>
    </source>
</evidence>
<comment type="catalytic activity">
    <reaction evidence="9">
        <text>L-alanine + 2-oxoglutarate = pyruvate + L-glutamate</text>
        <dbReference type="Rhea" id="RHEA:19453"/>
        <dbReference type="ChEBI" id="CHEBI:15361"/>
        <dbReference type="ChEBI" id="CHEBI:16810"/>
        <dbReference type="ChEBI" id="CHEBI:29985"/>
        <dbReference type="ChEBI" id="CHEBI:57972"/>
        <dbReference type="EC" id="2.6.1.2"/>
    </reaction>
</comment>
<dbReference type="Gene3D" id="1.10.287.1970">
    <property type="match status" value="1"/>
</dbReference>
<dbReference type="SUPFAM" id="SSF53383">
    <property type="entry name" value="PLP-dependent transferases"/>
    <property type="match status" value="1"/>
</dbReference>
<evidence type="ECO:0000256" key="9">
    <source>
        <dbReference type="ARBA" id="ARBA00047412"/>
    </source>
</evidence>
<dbReference type="InterPro" id="IPR045088">
    <property type="entry name" value="ALAT1/2-like"/>
</dbReference>
<dbReference type="Proteomes" id="UP000801492">
    <property type="component" value="Unassembled WGS sequence"/>
</dbReference>
<dbReference type="GO" id="GO:0004021">
    <property type="term" value="F:L-alanine:2-oxoglutarate aminotransferase activity"/>
    <property type="evidence" value="ECO:0007669"/>
    <property type="project" value="UniProtKB-EC"/>
</dbReference>
<keyword evidence="4" id="KW-0808">Transferase</keyword>
<comment type="similarity">
    <text evidence="7">Belongs to the class-I pyridoxal-phosphate-dependent aminotransferase family. Alanine aminotransferase subfamily.</text>
</comment>
<evidence type="ECO:0000256" key="2">
    <source>
        <dbReference type="ARBA" id="ARBA00011738"/>
    </source>
</evidence>
<evidence type="ECO:0000256" key="7">
    <source>
        <dbReference type="ARBA" id="ARBA00025785"/>
    </source>
</evidence>
<evidence type="ECO:0000313" key="11">
    <source>
        <dbReference type="Proteomes" id="UP000801492"/>
    </source>
</evidence>
<dbReference type="FunFam" id="1.10.287.1970:FF:000001">
    <property type="entry name" value="Alanine aminotransferase 2"/>
    <property type="match status" value="1"/>
</dbReference>
<keyword evidence="11" id="KW-1185">Reference proteome</keyword>
<dbReference type="EC" id="2.6.1.2" evidence="8"/>
<feature type="non-terminal residue" evidence="10">
    <location>
        <position position="1"/>
    </location>
</feature>
<dbReference type="InterPro" id="IPR015424">
    <property type="entry name" value="PyrdxlP-dep_Trfase"/>
</dbReference>
<gene>
    <name evidence="10" type="ORF">ILUMI_01271</name>
</gene>